<reference evidence="1 2" key="1">
    <citation type="submission" date="2021-03" db="EMBL/GenBank/DDBJ databases">
        <title>Muricauda lutimaris sp. nov. and Muricauda ruestringensis sp. nov, two marine members of the Flavobacteriaceae isolated from deep sea sediments of Western Pacific.</title>
        <authorList>
            <person name="Zhao S."/>
            <person name="Liu R."/>
        </authorList>
    </citation>
    <scope>NUCLEOTIDE SEQUENCE [LARGE SCALE GENOMIC DNA]</scope>
    <source>
        <strain evidence="1 2">BC31-1-A7</strain>
    </source>
</reference>
<evidence type="ECO:0000313" key="1">
    <source>
        <dbReference type="EMBL" id="MBO0356269.1"/>
    </source>
</evidence>
<dbReference type="Proteomes" id="UP000664044">
    <property type="component" value="Unassembled WGS sequence"/>
</dbReference>
<keyword evidence="2" id="KW-1185">Reference proteome</keyword>
<dbReference type="RefSeq" id="WP_207037036.1">
    <property type="nucleotide sequence ID" value="NZ_JAFLNL010000021.1"/>
</dbReference>
<sequence>MKKKPIKVRLIGKKGDSYQIQFPDLAIPVNVDETVYQKMLHSKEYEFGHSFTKAKRPTYSA</sequence>
<name>A0ABS3GA05_9FLAO</name>
<evidence type="ECO:0000313" key="2">
    <source>
        <dbReference type="Proteomes" id="UP000664044"/>
    </source>
</evidence>
<organism evidence="1 2">
    <name type="scientific">Flagellimonas aurea</name>
    <dbReference type="NCBI Taxonomy" id="2915619"/>
    <lineage>
        <taxon>Bacteria</taxon>
        <taxon>Pseudomonadati</taxon>
        <taxon>Bacteroidota</taxon>
        <taxon>Flavobacteriia</taxon>
        <taxon>Flavobacteriales</taxon>
        <taxon>Flavobacteriaceae</taxon>
        <taxon>Flagellimonas</taxon>
    </lineage>
</organism>
<protein>
    <submittedName>
        <fullName evidence="1">Uncharacterized protein</fullName>
    </submittedName>
</protein>
<accession>A0ABS3GA05</accession>
<dbReference type="EMBL" id="JAFLNL010000021">
    <property type="protein sequence ID" value="MBO0356269.1"/>
    <property type="molecule type" value="Genomic_DNA"/>
</dbReference>
<gene>
    <name evidence="1" type="ORF">J0656_19785</name>
</gene>
<comment type="caution">
    <text evidence="1">The sequence shown here is derived from an EMBL/GenBank/DDBJ whole genome shotgun (WGS) entry which is preliminary data.</text>
</comment>
<proteinExistence type="predicted"/>